<dbReference type="InterPro" id="IPR037883">
    <property type="entry name" value="Knr4/Smi1-like_sf"/>
</dbReference>
<dbReference type="EMBL" id="JAQNDL010000001">
    <property type="protein sequence ID" value="MDC0716172.1"/>
    <property type="molecule type" value="Genomic_DNA"/>
</dbReference>
<feature type="region of interest" description="Disordered" evidence="2">
    <location>
        <begin position="66"/>
        <end position="120"/>
    </location>
</feature>
<comment type="caution">
    <text evidence="4">The sequence shown here is derived from an EMBL/GenBank/DDBJ whole genome shotgun (WGS) entry which is preliminary data.</text>
</comment>
<dbReference type="InterPro" id="IPR008893">
    <property type="entry name" value="WGR_domain"/>
</dbReference>
<dbReference type="Gene3D" id="2.20.140.10">
    <property type="entry name" value="WGR domain"/>
    <property type="match status" value="1"/>
</dbReference>
<evidence type="ECO:0000313" key="4">
    <source>
        <dbReference type="EMBL" id="MDC0716172.1"/>
    </source>
</evidence>
<dbReference type="PANTHER" id="PTHR30634">
    <property type="entry name" value="OUTER MEMBRANE LOLAB LIPOPROTEIN INSERTION APPARATUS"/>
    <property type="match status" value="1"/>
</dbReference>
<keyword evidence="1" id="KW-0175">Coiled coil</keyword>
<dbReference type="PANTHER" id="PTHR30634:SF13">
    <property type="entry name" value="PROTEIN YEHF"/>
    <property type="match status" value="1"/>
</dbReference>
<dbReference type="InterPro" id="IPR011990">
    <property type="entry name" value="TPR-like_helical_dom_sf"/>
</dbReference>
<proteinExistence type="predicted"/>
<dbReference type="InterPro" id="IPR036930">
    <property type="entry name" value="WGR_dom_sf"/>
</dbReference>
<dbReference type="Pfam" id="PF05406">
    <property type="entry name" value="WGR"/>
    <property type="match status" value="1"/>
</dbReference>
<dbReference type="InterPro" id="IPR049809">
    <property type="entry name" value="YehF/YfeS-like_WGR"/>
</dbReference>
<dbReference type="SMART" id="SM00773">
    <property type="entry name" value="WGR"/>
    <property type="match status" value="1"/>
</dbReference>
<dbReference type="SUPFAM" id="SSF48452">
    <property type="entry name" value="TPR-like"/>
    <property type="match status" value="1"/>
</dbReference>
<dbReference type="RefSeq" id="WP_272084619.1">
    <property type="nucleotide sequence ID" value="NZ_JAQNDL010000001.1"/>
</dbReference>
<dbReference type="SUPFAM" id="SSF142921">
    <property type="entry name" value="WGR domain-like"/>
    <property type="match status" value="1"/>
</dbReference>
<dbReference type="Proteomes" id="UP001221686">
    <property type="component" value="Unassembled WGS sequence"/>
</dbReference>
<organism evidence="4 5">
    <name type="scientific">Nannocystis bainbridge</name>
    <dbReference type="NCBI Taxonomy" id="2995303"/>
    <lineage>
        <taxon>Bacteria</taxon>
        <taxon>Pseudomonadati</taxon>
        <taxon>Myxococcota</taxon>
        <taxon>Polyangia</taxon>
        <taxon>Nannocystales</taxon>
        <taxon>Nannocystaceae</taxon>
        <taxon>Nannocystis</taxon>
    </lineage>
</organism>
<feature type="region of interest" description="Disordered" evidence="2">
    <location>
        <begin position="738"/>
        <end position="785"/>
    </location>
</feature>
<dbReference type="PROSITE" id="PS51977">
    <property type="entry name" value="WGR"/>
    <property type="match status" value="1"/>
</dbReference>
<keyword evidence="5" id="KW-1185">Reference proteome</keyword>
<name>A0ABT5DR88_9BACT</name>
<dbReference type="InterPro" id="IPR018958">
    <property type="entry name" value="Knr4/Smi1-like_dom"/>
</dbReference>
<reference evidence="4 5" key="1">
    <citation type="submission" date="2022-11" db="EMBL/GenBank/DDBJ databases">
        <title>Minimal conservation of predation-associated metabolite biosynthetic gene clusters underscores biosynthetic potential of Myxococcota including descriptions for ten novel species: Archangium lansinium sp. nov., Myxococcus landrumus sp. nov., Nannocystis bai.</title>
        <authorList>
            <person name="Ahearne A."/>
            <person name="Stevens C."/>
            <person name="Dowd S."/>
        </authorList>
    </citation>
    <scope>NUCLEOTIDE SEQUENCE [LARGE SCALE GENOMIC DNA]</scope>
    <source>
        <strain evidence="4 5">BB15-2</strain>
    </source>
</reference>
<evidence type="ECO:0000256" key="1">
    <source>
        <dbReference type="SAM" id="Coils"/>
    </source>
</evidence>
<evidence type="ECO:0000313" key="5">
    <source>
        <dbReference type="Proteomes" id="UP001221686"/>
    </source>
</evidence>
<protein>
    <submittedName>
        <fullName evidence="4">WGR domain-containing protein</fullName>
    </submittedName>
</protein>
<dbReference type="Pfam" id="PF09346">
    <property type="entry name" value="SMI1_KNR4"/>
    <property type="match status" value="1"/>
</dbReference>
<evidence type="ECO:0000256" key="2">
    <source>
        <dbReference type="SAM" id="MobiDB-lite"/>
    </source>
</evidence>
<gene>
    <name evidence="4" type="ORF">POL25_04675</name>
</gene>
<dbReference type="Gene3D" id="1.25.40.10">
    <property type="entry name" value="Tetratricopeptide repeat domain"/>
    <property type="match status" value="2"/>
</dbReference>
<dbReference type="SUPFAM" id="SSF160631">
    <property type="entry name" value="SMI1/KNR4-like"/>
    <property type="match status" value="1"/>
</dbReference>
<sequence length="848" mass="92238">MAATRRFEFVEGTSKKFWEVTVEGDCMTVCFGRVGTAGSAKDKTFGDADEAQRQASKLIAEKTKKGYVETTTTGPSEPAAPSVAGATSAPASHAPKAGASKAPAAKAAAQAPRGASGSPPVDAFLEALRKKHKQVAAQLRPAASEDLLKVLRGHEVPATLLAIYTAHDGTEAELFDCYRLLPIAEIEKTRSMMNGILAEKPEWRQKAGAWTESWVPFMADGDGQLYCFDPTGSLDGGTPGQILFYDHETGAGREFTSFDVFLELLTALAKKGLLDQETREEDEELQEKYDELYANAKNVGLPKMPAKELKKALKAIGELKRANEKLALALPLARKHPAEADLWCEVMSAAEDLNDWSLAAEAGATAERLTPSRDRPRVGTRLATALHKLGRDEQAFAMVVTALSGNEMKNYPANKIPTDVSPAFRHRCLKHAVESFPNNLELWWQLGSEAPTPEERASALNHLIALCSDEKLIRFNEHRAQTIIRKARAVLESDRVDTLEGAAKVKDLIALARSIGEIPSTLTDRWAETSKAVFWDRAVAYAIAQGDWQAAREAGAGLLEALGSDHTHHLGCQWHVLALHRLGRDAEALASLRTALDAMWDKESAEAVRAVPWNDYGDPPLVERGPTDAAFEAACYSLAVEVQPDNVFAWAGHARTARSASERKAALEKVVALCVPELVDFVEDPELPAHVYEYHRKRSAAFAANETKRSLSSHRADHAARPSRALCRARRSLLAASTSPVGALGRARPSTTSASGVRPRPRGHDRDRRALRRHRGQKSGLGHSKSCGSWLTIALKKFEAGIRPDGLVPEWYDRRPASAHVLGDASSAGANAQRQHAATFAGLVVLWR</sequence>
<feature type="coiled-coil region" evidence="1">
    <location>
        <begin position="275"/>
        <end position="329"/>
    </location>
</feature>
<feature type="compositionally biased region" description="Low complexity" evidence="2">
    <location>
        <begin position="88"/>
        <end position="120"/>
    </location>
</feature>
<evidence type="ECO:0000259" key="3">
    <source>
        <dbReference type="PROSITE" id="PS51977"/>
    </source>
</evidence>
<accession>A0ABT5DR88</accession>
<dbReference type="InterPro" id="IPR050458">
    <property type="entry name" value="LolB"/>
</dbReference>
<dbReference type="CDD" id="cd07996">
    <property type="entry name" value="WGR_MMR_like"/>
    <property type="match status" value="1"/>
</dbReference>
<feature type="domain" description="WGR" evidence="3">
    <location>
        <begin position="1"/>
        <end position="81"/>
    </location>
</feature>